<protein>
    <submittedName>
        <fullName evidence="1">CRISPR-associated protein Csa1</fullName>
    </submittedName>
</protein>
<dbReference type="Proteomes" id="UP000190625">
    <property type="component" value="Unassembled WGS sequence"/>
</dbReference>
<dbReference type="NCBIfam" id="TIGR01896">
    <property type="entry name" value="cas_AF1879"/>
    <property type="match status" value="1"/>
</dbReference>
<dbReference type="AlphaFoldDB" id="A0A1T4PHL1"/>
<evidence type="ECO:0000313" key="1">
    <source>
        <dbReference type="EMBL" id="SJZ90901.1"/>
    </source>
</evidence>
<proteinExistence type="predicted"/>
<dbReference type="OrthoDB" id="1719946at2"/>
<dbReference type="InterPro" id="IPR009260">
    <property type="entry name" value="CRISPR-ass_Csa1"/>
</dbReference>
<reference evidence="2" key="1">
    <citation type="submission" date="2017-02" db="EMBL/GenBank/DDBJ databases">
        <authorList>
            <person name="Varghese N."/>
            <person name="Submissions S."/>
        </authorList>
    </citation>
    <scope>NUCLEOTIDE SEQUENCE [LARGE SCALE GENOMIC DNA]</scope>
    <source>
        <strain evidence="2">ATCC BAA-73</strain>
    </source>
</reference>
<keyword evidence="2" id="KW-1185">Reference proteome</keyword>
<sequence>MYFLTDEERQRLIRGLLPKSREIGISEDLRGWNWNQPPLEPIYDQKLALYEIAGKYCPTSRDLYLKKVEWVGTKWNEAMIEGSILHNTLAELLVAAKKLIYVHGVQGQAKIISKLKEPKFKYLEKRKDELSDSFYNNLKEKVKLMWEFEYNRLIFRMQELLSKQPYIGVDSLVNLTIPITVEQKLDGSFLGLSSYLSADAFNFSEPMILDLKFGKPRDFHNLTITGYALVMESIYSFPVSLGCIVYPEFKNGRLILKKDFQIIDDELRQWFIEERDEKMRIVYEKIDPGIAKDCYQSCPYYKECN</sequence>
<gene>
    <name evidence="1" type="ORF">SAMN02745118_02163</name>
</gene>
<accession>A0A1T4PHL1</accession>
<dbReference type="RefSeq" id="WP_078810612.1">
    <property type="nucleotide sequence ID" value="NZ_FUWM01000019.1"/>
</dbReference>
<dbReference type="Pfam" id="PF06023">
    <property type="entry name" value="Csa1"/>
    <property type="match status" value="1"/>
</dbReference>
<organism evidence="1 2">
    <name type="scientific">Selenihalanaerobacter shriftii</name>
    <dbReference type="NCBI Taxonomy" id="142842"/>
    <lineage>
        <taxon>Bacteria</taxon>
        <taxon>Bacillati</taxon>
        <taxon>Bacillota</taxon>
        <taxon>Clostridia</taxon>
        <taxon>Halanaerobiales</taxon>
        <taxon>Halobacteroidaceae</taxon>
        <taxon>Selenihalanaerobacter</taxon>
    </lineage>
</organism>
<dbReference type="EMBL" id="FUWM01000019">
    <property type="protein sequence ID" value="SJZ90901.1"/>
    <property type="molecule type" value="Genomic_DNA"/>
</dbReference>
<evidence type="ECO:0000313" key="2">
    <source>
        <dbReference type="Proteomes" id="UP000190625"/>
    </source>
</evidence>
<dbReference type="STRING" id="142842.SAMN02745118_02163"/>
<name>A0A1T4PHL1_9FIRM</name>